<protein>
    <recommendedName>
        <fullName evidence="2">CCD97-like C-terminal domain-containing protein</fullName>
    </recommendedName>
</protein>
<dbReference type="OrthoDB" id="333176at2759"/>
<dbReference type="InterPro" id="IPR040233">
    <property type="entry name" value="CCD97-like_C"/>
</dbReference>
<evidence type="ECO:0000313" key="4">
    <source>
        <dbReference type="Proteomes" id="UP000016932"/>
    </source>
</evidence>
<evidence type="ECO:0000256" key="1">
    <source>
        <dbReference type="SAM" id="MobiDB-lite"/>
    </source>
</evidence>
<feature type="region of interest" description="Disordered" evidence="1">
    <location>
        <begin position="1"/>
        <end position="50"/>
    </location>
</feature>
<evidence type="ECO:0000259" key="2">
    <source>
        <dbReference type="Pfam" id="PF09747"/>
    </source>
</evidence>
<dbReference type="Pfam" id="PF09747">
    <property type="entry name" value="CCD97-like_C"/>
    <property type="match status" value="2"/>
</dbReference>
<dbReference type="AlphaFoldDB" id="M3A1M1"/>
<dbReference type="InterPro" id="IPR018613">
    <property type="entry name" value="Ccdc97-like"/>
</dbReference>
<dbReference type="RefSeq" id="XP_007925567.1">
    <property type="nucleotide sequence ID" value="XM_007927376.1"/>
</dbReference>
<feature type="compositionally biased region" description="Acidic residues" evidence="1">
    <location>
        <begin position="180"/>
        <end position="192"/>
    </location>
</feature>
<feature type="region of interest" description="Disordered" evidence="1">
    <location>
        <begin position="180"/>
        <end position="224"/>
    </location>
</feature>
<feature type="domain" description="CCD97-like C-terminal" evidence="2">
    <location>
        <begin position="56"/>
        <end position="123"/>
    </location>
</feature>
<dbReference type="STRING" id="383855.M3A1M1"/>
<feature type="domain" description="CCD97-like C-terminal" evidence="2">
    <location>
        <begin position="148"/>
        <end position="204"/>
    </location>
</feature>
<dbReference type="EMBL" id="KB446557">
    <property type="protein sequence ID" value="EME85079.1"/>
    <property type="molecule type" value="Genomic_DNA"/>
</dbReference>
<sequence length="224" mass="26169">MPHSTEEHSPKQTLTIRPANQNVQTTTSQETSSEQASSISESLTHLRRPDRIQIKNRRKRYLDLHPDYFKSPDLELADPLLYDRLVRRFLTSGEREKEGRERGYTGILEADLVRSEAKIEALQHPDPNIAMLYKRAPDGHILSVEQDEEASNREDAWDRWVDLMTQRFLRGDDKDFDYSTVDDNEEFDDREEEERKRLEEYIDNQTPEFLGAGTPKGETGIQDF</sequence>
<keyword evidence="4" id="KW-1185">Reference proteome</keyword>
<accession>M3A1M1</accession>
<evidence type="ECO:0000313" key="3">
    <source>
        <dbReference type="EMBL" id="EME85079.1"/>
    </source>
</evidence>
<dbReference type="PANTHER" id="PTHR31840:SF1">
    <property type="entry name" value="COILED-COIL DOMAIN-CONTAINING PROTEIN 97"/>
    <property type="match status" value="1"/>
</dbReference>
<feature type="compositionally biased region" description="Polar residues" evidence="1">
    <location>
        <begin position="11"/>
        <end position="23"/>
    </location>
</feature>
<dbReference type="KEGG" id="pfj:MYCFIDRAFT_134597"/>
<feature type="compositionally biased region" description="Low complexity" evidence="1">
    <location>
        <begin position="24"/>
        <end position="43"/>
    </location>
</feature>
<feature type="compositionally biased region" description="Basic and acidic residues" evidence="1">
    <location>
        <begin position="1"/>
        <end position="10"/>
    </location>
</feature>
<dbReference type="HOGENOM" id="CLU_076914_0_0_1"/>
<proteinExistence type="predicted"/>
<dbReference type="GeneID" id="19330927"/>
<dbReference type="Proteomes" id="UP000016932">
    <property type="component" value="Unassembled WGS sequence"/>
</dbReference>
<gene>
    <name evidence="3" type="ORF">MYCFIDRAFT_134597</name>
</gene>
<dbReference type="PANTHER" id="PTHR31840">
    <property type="entry name" value="COILED-COIL DOMAIN-CONTAINING PROTEIN 97"/>
    <property type="match status" value="1"/>
</dbReference>
<dbReference type="VEuPathDB" id="FungiDB:MYCFIDRAFT_134597"/>
<dbReference type="eggNOG" id="ENOG502SFGZ">
    <property type="taxonomic scope" value="Eukaryota"/>
</dbReference>
<name>M3A1M1_PSEFD</name>
<organism evidence="3 4">
    <name type="scientific">Pseudocercospora fijiensis (strain CIRAD86)</name>
    <name type="common">Black leaf streak disease fungus</name>
    <name type="synonym">Mycosphaerella fijiensis</name>
    <dbReference type="NCBI Taxonomy" id="383855"/>
    <lineage>
        <taxon>Eukaryota</taxon>
        <taxon>Fungi</taxon>
        <taxon>Dikarya</taxon>
        <taxon>Ascomycota</taxon>
        <taxon>Pezizomycotina</taxon>
        <taxon>Dothideomycetes</taxon>
        <taxon>Dothideomycetidae</taxon>
        <taxon>Mycosphaerellales</taxon>
        <taxon>Mycosphaerellaceae</taxon>
        <taxon>Pseudocercospora</taxon>
    </lineage>
</organism>
<reference evidence="3 4" key="1">
    <citation type="journal article" date="2012" name="PLoS Pathog.">
        <title>Diverse lifestyles and strategies of plant pathogenesis encoded in the genomes of eighteen Dothideomycetes fungi.</title>
        <authorList>
            <person name="Ohm R.A."/>
            <person name="Feau N."/>
            <person name="Henrissat B."/>
            <person name="Schoch C.L."/>
            <person name="Horwitz B.A."/>
            <person name="Barry K.W."/>
            <person name="Condon B.J."/>
            <person name="Copeland A.C."/>
            <person name="Dhillon B."/>
            <person name="Glaser F."/>
            <person name="Hesse C.N."/>
            <person name="Kosti I."/>
            <person name="LaButti K."/>
            <person name="Lindquist E.A."/>
            <person name="Lucas S."/>
            <person name="Salamov A.A."/>
            <person name="Bradshaw R.E."/>
            <person name="Ciuffetti L."/>
            <person name="Hamelin R.C."/>
            <person name="Kema G.H.J."/>
            <person name="Lawrence C."/>
            <person name="Scott J.A."/>
            <person name="Spatafora J.W."/>
            <person name="Turgeon B.G."/>
            <person name="de Wit P.J.G.M."/>
            <person name="Zhong S."/>
            <person name="Goodwin S.B."/>
            <person name="Grigoriev I.V."/>
        </authorList>
    </citation>
    <scope>NUCLEOTIDE SEQUENCE [LARGE SCALE GENOMIC DNA]</scope>
    <source>
        <strain evidence="3 4">CIRAD86</strain>
    </source>
</reference>